<keyword evidence="4 15" id="KW-0004">4Fe-4S</keyword>
<organism evidence="19 20">
    <name type="scientific">Drosophila lebanonensis</name>
    <name type="common">Fruit fly</name>
    <name type="synonym">Scaptodrosophila lebanonensis</name>
    <dbReference type="NCBI Taxonomy" id="7225"/>
    <lineage>
        <taxon>Eukaryota</taxon>
        <taxon>Metazoa</taxon>
        <taxon>Ecdysozoa</taxon>
        <taxon>Arthropoda</taxon>
        <taxon>Hexapoda</taxon>
        <taxon>Insecta</taxon>
        <taxon>Pterygota</taxon>
        <taxon>Neoptera</taxon>
        <taxon>Endopterygota</taxon>
        <taxon>Diptera</taxon>
        <taxon>Brachycera</taxon>
        <taxon>Muscomorpha</taxon>
        <taxon>Ephydroidea</taxon>
        <taxon>Drosophilidae</taxon>
        <taxon>Scaptodrosophila</taxon>
    </lineage>
</organism>
<dbReference type="PROSITE" id="PS51918">
    <property type="entry name" value="RADICAL_SAM"/>
    <property type="match status" value="1"/>
</dbReference>
<keyword evidence="13 15" id="KW-0472">Membrane</keyword>
<sequence length="557" mass="62922">MMELDLPGQDIDDIEDLISATDIKPKERYQNKKSVTVRVKRKPKIDVNADADTETAVKAKTIHESVIPGTQKVFVKTWGCAHNNSDSEYMAGQLAAYGYNLTARKEDADLWLLNSCTVKNPSEDTFRNEIESGMRNGKHVVVAGCVPQGAPKSDYLRGLSVIGVQQIDRVVEVVEETLKGHSVRLLQSKKVDGRRVAGARLALPKVRKNPLIEIISINSGCLNQCTYCKTKHARGDLASYPPPEIVERARQSFAEGCCEIWLTSEDTGAYGRDIGSSLPELLWQLVEVIPEHCMLRVGMTNPPYILEHLEEVAKVLQHPRVYSFLHVPVQSGSDHVLGEMKREYCRKDFEHVVDFLRARVPGLTIATDIICGFPTETEQDFEETMTLCEKYRFPSLFINQFFPRPGTPAAKMERIPANLVKKRTKRLTDLFYKYEPYAGREGQVYTVLVTEISHDKQHYVGHNKSYEQVLLPMRDNLLGTAVRVRITGTSKFSMNAEILDDEQEWTRCAKKQIDEKDGIDASSLRKERLLQRYVGIALLIGSVAFLLQLLIKILLSK</sequence>
<keyword evidence="11 15" id="KW-0408">Iron</keyword>
<dbReference type="PROSITE" id="PS50926">
    <property type="entry name" value="TRAM"/>
    <property type="match status" value="1"/>
</dbReference>
<keyword evidence="9 15" id="KW-0479">Metal-binding</keyword>
<dbReference type="InterPro" id="IPR002792">
    <property type="entry name" value="TRAM_dom"/>
</dbReference>
<accession>A0A6J2U2Y5</accession>
<dbReference type="NCBIfam" id="TIGR00089">
    <property type="entry name" value="MiaB/RimO family radical SAM methylthiotransferase"/>
    <property type="match status" value="1"/>
</dbReference>
<dbReference type="Proteomes" id="UP000504634">
    <property type="component" value="Unplaced"/>
</dbReference>
<evidence type="ECO:0000256" key="14">
    <source>
        <dbReference type="ARBA" id="ARBA00051661"/>
    </source>
</evidence>
<comment type="function">
    <text evidence="1 15">Catalyzes the methylthiolation of N6-threonylcarbamoyladenosine (t(6)A), leading to the formation of 2-methylthio-N6-threonylcarbamoyladenosine (ms(2)t(6)A) at position 37 in tRNAs that read codons beginning with adenine.</text>
</comment>
<evidence type="ECO:0000256" key="2">
    <source>
        <dbReference type="ARBA" id="ARBA00004167"/>
    </source>
</evidence>
<dbReference type="InterPro" id="IPR013848">
    <property type="entry name" value="Methylthiotransferase_N"/>
</dbReference>
<evidence type="ECO:0000313" key="20">
    <source>
        <dbReference type="RefSeq" id="XP_030382759.1"/>
    </source>
</evidence>
<evidence type="ECO:0000256" key="7">
    <source>
        <dbReference type="ARBA" id="ARBA00022692"/>
    </source>
</evidence>
<evidence type="ECO:0000256" key="4">
    <source>
        <dbReference type="ARBA" id="ARBA00022485"/>
    </source>
</evidence>
<dbReference type="SMART" id="SM00729">
    <property type="entry name" value="Elp3"/>
    <property type="match status" value="1"/>
</dbReference>
<keyword evidence="5 15" id="KW-0808">Transferase</keyword>
<dbReference type="Pfam" id="PF01938">
    <property type="entry name" value="TRAM"/>
    <property type="match status" value="1"/>
</dbReference>
<dbReference type="InterPro" id="IPR006638">
    <property type="entry name" value="Elp3/MiaA/NifB-like_rSAM"/>
</dbReference>
<dbReference type="InterPro" id="IPR038135">
    <property type="entry name" value="Methylthiotransferase_N_sf"/>
</dbReference>
<evidence type="ECO:0000256" key="12">
    <source>
        <dbReference type="ARBA" id="ARBA00023014"/>
    </source>
</evidence>
<keyword evidence="10 15" id="KW-1133">Transmembrane helix</keyword>
<keyword evidence="12 15" id="KW-0411">Iron-sulfur</keyword>
<dbReference type="FunFam" id="3.40.50.12160:FF:000005">
    <property type="entry name" value="threonylcarbamoyladenosine tRNA methylthiotransferase isoform X1"/>
    <property type="match status" value="1"/>
</dbReference>
<dbReference type="OrthoDB" id="1730074at2759"/>
<evidence type="ECO:0000256" key="8">
    <source>
        <dbReference type="ARBA" id="ARBA00022694"/>
    </source>
</evidence>
<evidence type="ECO:0000256" key="10">
    <source>
        <dbReference type="ARBA" id="ARBA00022989"/>
    </source>
</evidence>
<keyword evidence="15" id="KW-0256">Endoplasmic reticulum</keyword>
<dbReference type="RefSeq" id="XP_030382759.1">
    <property type="nucleotide sequence ID" value="XM_030526899.1"/>
</dbReference>
<proteinExistence type="inferred from homology"/>
<dbReference type="InterPro" id="IPR023404">
    <property type="entry name" value="rSAM_horseshoe"/>
</dbReference>
<dbReference type="AlphaFoldDB" id="A0A6J2U2Y5"/>
<evidence type="ECO:0000259" key="16">
    <source>
        <dbReference type="PROSITE" id="PS50926"/>
    </source>
</evidence>
<dbReference type="CDD" id="cd01335">
    <property type="entry name" value="Radical_SAM"/>
    <property type="match status" value="1"/>
</dbReference>
<dbReference type="InterPro" id="IPR007197">
    <property type="entry name" value="rSAM"/>
</dbReference>
<dbReference type="FunFam" id="3.80.30.20:FF:000002">
    <property type="entry name" value="threonylcarbamoyladenosine tRNA methylthiotransferase isoform X2"/>
    <property type="match status" value="1"/>
</dbReference>
<evidence type="ECO:0000259" key="18">
    <source>
        <dbReference type="PROSITE" id="PS51918"/>
    </source>
</evidence>
<evidence type="ECO:0000256" key="9">
    <source>
        <dbReference type="ARBA" id="ARBA00022723"/>
    </source>
</evidence>
<evidence type="ECO:0000256" key="3">
    <source>
        <dbReference type="ARBA" id="ARBA00008616"/>
    </source>
</evidence>
<dbReference type="SFLD" id="SFLDS00029">
    <property type="entry name" value="Radical_SAM"/>
    <property type="match status" value="1"/>
</dbReference>
<dbReference type="GO" id="GO:0005789">
    <property type="term" value="C:endoplasmic reticulum membrane"/>
    <property type="evidence" value="ECO:0007669"/>
    <property type="project" value="UniProtKB-SubCell"/>
</dbReference>
<evidence type="ECO:0000313" key="19">
    <source>
        <dbReference type="Proteomes" id="UP000504634"/>
    </source>
</evidence>
<dbReference type="Gene3D" id="3.80.30.20">
    <property type="entry name" value="tm_1862 like domain"/>
    <property type="match status" value="1"/>
</dbReference>
<dbReference type="GO" id="GO:0035598">
    <property type="term" value="F:tRNA (N(6)-L-threonylcarbamoyladenosine(37)-C(2))-methylthiotransferase activity"/>
    <property type="evidence" value="ECO:0007669"/>
    <property type="project" value="UniProtKB-UniRule"/>
</dbReference>
<feature type="domain" description="MTTase N-terminal" evidence="17">
    <location>
        <begin position="71"/>
        <end position="179"/>
    </location>
</feature>
<gene>
    <name evidence="20" type="primary">LOC115630362</name>
</gene>
<keyword evidence="7 15" id="KW-0812">Transmembrane</keyword>
<evidence type="ECO:0000256" key="1">
    <source>
        <dbReference type="ARBA" id="ARBA00002399"/>
    </source>
</evidence>
<comment type="subcellular location">
    <subcellularLocation>
        <location evidence="15">Endoplasmic reticulum membrane</location>
        <topology evidence="15">Single-pass membrane protein</topology>
    </subcellularLocation>
    <subcellularLocation>
        <location evidence="2">Membrane</location>
        <topology evidence="2">Single-pass membrane protein</topology>
    </subcellularLocation>
</comment>
<feature type="domain" description="Radical SAM core" evidence="18">
    <location>
        <begin position="207"/>
        <end position="438"/>
    </location>
</feature>
<dbReference type="GO" id="GO:0046872">
    <property type="term" value="F:metal ion binding"/>
    <property type="evidence" value="ECO:0007669"/>
    <property type="project" value="UniProtKB-UniRule"/>
</dbReference>
<protein>
    <recommendedName>
        <fullName evidence="15">tRNA-t(6)A37 methylthiotransferase</fullName>
        <ecNumber evidence="15">2.8.4.5</ecNumber>
    </recommendedName>
</protein>
<evidence type="ECO:0000256" key="15">
    <source>
        <dbReference type="RuleBase" id="RU368081"/>
    </source>
</evidence>
<dbReference type="NCBIfam" id="TIGR01578">
    <property type="entry name" value="MiaB-like-B"/>
    <property type="match status" value="1"/>
</dbReference>
<evidence type="ECO:0000259" key="17">
    <source>
        <dbReference type="PROSITE" id="PS51449"/>
    </source>
</evidence>
<keyword evidence="8 15" id="KW-0819">tRNA processing</keyword>
<evidence type="ECO:0000256" key="5">
    <source>
        <dbReference type="ARBA" id="ARBA00022679"/>
    </source>
</evidence>
<dbReference type="Gene3D" id="3.40.50.12160">
    <property type="entry name" value="Methylthiotransferase, N-terminal domain"/>
    <property type="match status" value="1"/>
</dbReference>
<dbReference type="SUPFAM" id="SSF102114">
    <property type="entry name" value="Radical SAM enzymes"/>
    <property type="match status" value="1"/>
</dbReference>
<evidence type="ECO:0000256" key="13">
    <source>
        <dbReference type="ARBA" id="ARBA00023136"/>
    </source>
</evidence>
<comment type="cofactor">
    <cofactor evidence="15">
        <name>[4Fe-4S] cluster</name>
        <dbReference type="ChEBI" id="CHEBI:49883"/>
    </cofactor>
    <text evidence="15">Binds 1 or 2 [4Fe-4S] cluster. One cluster is coordinated with 3 cysteines and an exchangeable S-adenosyl-L-methionine.</text>
</comment>
<evidence type="ECO:0000256" key="6">
    <source>
        <dbReference type="ARBA" id="ARBA00022691"/>
    </source>
</evidence>
<evidence type="ECO:0000256" key="11">
    <source>
        <dbReference type="ARBA" id="ARBA00023004"/>
    </source>
</evidence>
<feature type="domain" description="TRAM" evidence="16">
    <location>
        <begin position="438"/>
        <end position="500"/>
    </location>
</feature>
<feature type="transmembrane region" description="Helical" evidence="15">
    <location>
        <begin position="533"/>
        <end position="555"/>
    </location>
</feature>
<keyword evidence="19" id="KW-1185">Reference proteome</keyword>
<dbReference type="GO" id="GO:0051539">
    <property type="term" value="F:4 iron, 4 sulfur cluster binding"/>
    <property type="evidence" value="ECO:0007669"/>
    <property type="project" value="UniProtKB-UniRule"/>
</dbReference>
<name>A0A6J2U2Y5_DROLE</name>
<keyword evidence="6 15" id="KW-0949">S-adenosyl-L-methionine</keyword>
<reference evidence="20" key="1">
    <citation type="submission" date="2025-08" db="UniProtKB">
        <authorList>
            <consortium name="RefSeq"/>
        </authorList>
    </citation>
    <scope>IDENTIFICATION</scope>
    <source>
        <strain evidence="20">11010-0011.00</strain>
        <tissue evidence="20">Whole body</tissue>
    </source>
</reference>
<dbReference type="PANTHER" id="PTHR11918:SF45">
    <property type="entry name" value="THREONYLCARBAMOYLADENOSINE TRNA METHYLTHIOTRANSFERASE"/>
    <property type="match status" value="1"/>
</dbReference>
<dbReference type="InterPro" id="IPR020612">
    <property type="entry name" value="Methylthiotransferase_CS"/>
</dbReference>
<dbReference type="PROSITE" id="PS01278">
    <property type="entry name" value="MTTASE_RADICAL"/>
    <property type="match status" value="1"/>
</dbReference>
<dbReference type="Pfam" id="PF00919">
    <property type="entry name" value="UPF0004"/>
    <property type="match status" value="1"/>
</dbReference>
<dbReference type="InterPro" id="IPR058240">
    <property type="entry name" value="rSAM_sf"/>
</dbReference>
<dbReference type="SFLD" id="SFLDG01082">
    <property type="entry name" value="B12-binding_domain_containing"/>
    <property type="match status" value="1"/>
</dbReference>
<comment type="catalytic activity">
    <reaction evidence="14 15">
        <text>N(6)-L-threonylcarbamoyladenosine(37) in tRNA + (sulfur carrier)-SH + AH2 + 2 S-adenosyl-L-methionine = 2-methylsulfanyl-N(6)-L-threonylcarbamoyladenosine(37) in tRNA + (sulfur carrier)-H + 5'-deoxyadenosine + L-methionine + A + S-adenosyl-L-homocysteine + 2 H(+)</text>
        <dbReference type="Rhea" id="RHEA:37075"/>
        <dbReference type="Rhea" id="RHEA-COMP:10163"/>
        <dbReference type="Rhea" id="RHEA-COMP:11092"/>
        <dbReference type="Rhea" id="RHEA-COMP:14737"/>
        <dbReference type="Rhea" id="RHEA-COMP:14739"/>
        <dbReference type="ChEBI" id="CHEBI:13193"/>
        <dbReference type="ChEBI" id="CHEBI:15378"/>
        <dbReference type="ChEBI" id="CHEBI:17319"/>
        <dbReference type="ChEBI" id="CHEBI:17499"/>
        <dbReference type="ChEBI" id="CHEBI:29917"/>
        <dbReference type="ChEBI" id="CHEBI:57844"/>
        <dbReference type="ChEBI" id="CHEBI:57856"/>
        <dbReference type="ChEBI" id="CHEBI:59789"/>
        <dbReference type="ChEBI" id="CHEBI:64428"/>
        <dbReference type="ChEBI" id="CHEBI:74418"/>
        <dbReference type="ChEBI" id="CHEBI:74420"/>
        <dbReference type="EC" id="2.8.4.5"/>
    </reaction>
</comment>
<dbReference type="Pfam" id="PF04055">
    <property type="entry name" value="Radical_SAM"/>
    <property type="match status" value="1"/>
</dbReference>
<dbReference type="PROSITE" id="PS51449">
    <property type="entry name" value="MTTASE_N"/>
    <property type="match status" value="1"/>
</dbReference>
<dbReference type="GeneID" id="115630362"/>
<dbReference type="InterPro" id="IPR006466">
    <property type="entry name" value="MiaB-like_arc_euk"/>
</dbReference>
<dbReference type="InterPro" id="IPR005839">
    <property type="entry name" value="Methylthiotransferase"/>
</dbReference>
<dbReference type="EC" id="2.8.4.5" evidence="15"/>
<comment type="similarity">
    <text evidence="3 15">Belongs to the methylthiotransferase family. CDKAL1 subfamily.</text>
</comment>
<dbReference type="PANTHER" id="PTHR11918">
    <property type="entry name" value="RADICAL SAM PROTEINS"/>
    <property type="match status" value="1"/>
</dbReference>